<evidence type="ECO:0000313" key="12">
    <source>
        <dbReference type="Proteomes" id="UP000037267"/>
    </source>
</evidence>
<dbReference type="NCBIfam" id="TIGR00262">
    <property type="entry name" value="trpA"/>
    <property type="match status" value="1"/>
</dbReference>
<organism evidence="11 12">
    <name type="scientific">Gottschalkia purinilytica</name>
    <name type="common">Clostridium purinilyticum</name>
    <dbReference type="NCBI Taxonomy" id="1503"/>
    <lineage>
        <taxon>Bacteria</taxon>
        <taxon>Bacillati</taxon>
        <taxon>Bacillota</taxon>
        <taxon>Tissierellia</taxon>
        <taxon>Tissierellales</taxon>
        <taxon>Gottschalkiaceae</taxon>
        <taxon>Gottschalkia</taxon>
    </lineage>
</organism>
<dbReference type="RefSeq" id="WP_050355501.1">
    <property type="nucleotide sequence ID" value="NZ_LGSS01000009.1"/>
</dbReference>
<comment type="caution">
    <text evidence="11">The sequence shown here is derived from an EMBL/GenBank/DDBJ whole genome shotgun (WGS) entry which is preliminary data.</text>
</comment>
<dbReference type="GO" id="GO:0004834">
    <property type="term" value="F:tryptophan synthase activity"/>
    <property type="evidence" value="ECO:0007669"/>
    <property type="project" value="UniProtKB-UniRule"/>
</dbReference>
<comment type="function">
    <text evidence="1 9">The alpha subunit is responsible for the aldol cleavage of indoleglycerol phosphate to indole and glyceraldehyde 3-phosphate.</text>
</comment>
<keyword evidence="6 9" id="KW-0057">Aromatic amino acid biosynthesis</keyword>
<dbReference type="Pfam" id="PF00290">
    <property type="entry name" value="Trp_syntA"/>
    <property type="match status" value="1"/>
</dbReference>
<dbReference type="AlphaFoldDB" id="A0A0L0W9K8"/>
<dbReference type="UniPathway" id="UPA00035">
    <property type="reaction ID" value="UER00044"/>
</dbReference>
<comment type="similarity">
    <text evidence="9 10">Belongs to the TrpA family.</text>
</comment>
<dbReference type="PANTHER" id="PTHR43406">
    <property type="entry name" value="TRYPTOPHAN SYNTHASE, ALPHA CHAIN"/>
    <property type="match status" value="1"/>
</dbReference>
<proteinExistence type="inferred from homology"/>
<keyword evidence="5 9" id="KW-0822">Tryptophan biosynthesis</keyword>
<evidence type="ECO:0000256" key="3">
    <source>
        <dbReference type="ARBA" id="ARBA00011270"/>
    </source>
</evidence>
<dbReference type="SUPFAM" id="SSF51366">
    <property type="entry name" value="Ribulose-phoshate binding barrel"/>
    <property type="match status" value="1"/>
</dbReference>
<evidence type="ECO:0000256" key="8">
    <source>
        <dbReference type="ARBA" id="ARBA00049047"/>
    </source>
</evidence>
<dbReference type="Proteomes" id="UP000037267">
    <property type="component" value="Unassembled WGS sequence"/>
</dbReference>
<dbReference type="Gene3D" id="3.20.20.70">
    <property type="entry name" value="Aldolase class I"/>
    <property type="match status" value="1"/>
</dbReference>
<feature type="active site" description="Proton acceptor" evidence="9">
    <location>
        <position position="60"/>
    </location>
</feature>
<dbReference type="EC" id="4.2.1.20" evidence="9"/>
<evidence type="ECO:0000256" key="1">
    <source>
        <dbReference type="ARBA" id="ARBA00003365"/>
    </source>
</evidence>
<dbReference type="InterPro" id="IPR002028">
    <property type="entry name" value="Trp_synthase_suA"/>
</dbReference>
<dbReference type="OrthoDB" id="9804578at2"/>
<evidence type="ECO:0000313" key="11">
    <source>
        <dbReference type="EMBL" id="KNF08132.1"/>
    </source>
</evidence>
<dbReference type="InterPro" id="IPR011060">
    <property type="entry name" value="RibuloseP-bd_barrel"/>
</dbReference>
<dbReference type="GO" id="GO:0005829">
    <property type="term" value="C:cytosol"/>
    <property type="evidence" value="ECO:0007669"/>
    <property type="project" value="TreeGrafter"/>
</dbReference>
<reference evidence="12" key="1">
    <citation type="submission" date="2015-07" db="EMBL/GenBank/DDBJ databases">
        <title>Draft genome sequence of the purine-degrading Gottschalkia purinilyticum DSM 1384 (formerly Clostridium purinilyticum).</title>
        <authorList>
            <person name="Poehlein A."/>
            <person name="Schiel-Bengelsdorf B."/>
            <person name="Bengelsdorf F.R."/>
            <person name="Daniel R."/>
            <person name="Duerre P."/>
        </authorList>
    </citation>
    <scope>NUCLEOTIDE SEQUENCE [LARGE SCALE GENOMIC DNA]</scope>
    <source>
        <strain evidence="12">DSM 1384</strain>
    </source>
</reference>
<evidence type="ECO:0000256" key="7">
    <source>
        <dbReference type="ARBA" id="ARBA00023239"/>
    </source>
</evidence>
<keyword evidence="7 9" id="KW-0456">Lyase</keyword>
<dbReference type="PROSITE" id="PS00167">
    <property type="entry name" value="TRP_SYNTHASE_ALPHA"/>
    <property type="match status" value="1"/>
</dbReference>
<keyword evidence="12" id="KW-1185">Reference proteome</keyword>
<name>A0A0L0W9K8_GOTPU</name>
<dbReference type="InterPro" id="IPR018204">
    <property type="entry name" value="Trp_synthase_alpha_AS"/>
</dbReference>
<evidence type="ECO:0000256" key="6">
    <source>
        <dbReference type="ARBA" id="ARBA00023141"/>
    </source>
</evidence>
<dbReference type="FunFam" id="3.20.20.70:FF:000037">
    <property type="entry name" value="Tryptophan synthase alpha chain"/>
    <property type="match status" value="1"/>
</dbReference>
<feature type="active site" description="Proton acceptor" evidence="9">
    <location>
        <position position="49"/>
    </location>
</feature>
<dbReference type="CDD" id="cd04724">
    <property type="entry name" value="Tryptophan_synthase_alpha"/>
    <property type="match status" value="1"/>
</dbReference>
<evidence type="ECO:0000256" key="9">
    <source>
        <dbReference type="HAMAP-Rule" id="MF_00131"/>
    </source>
</evidence>
<evidence type="ECO:0000256" key="2">
    <source>
        <dbReference type="ARBA" id="ARBA00004733"/>
    </source>
</evidence>
<evidence type="ECO:0000256" key="5">
    <source>
        <dbReference type="ARBA" id="ARBA00022822"/>
    </source>
</evidence>
<protein>
    <recommendedName>
        <fullName evidence="9">Tryptophan synthase alpha chain</fullName>
        <ecNumber evidence="9">4.2.1.20</ecNumber>
    </recommendedName>
</protein>
<dbReference type="InterPro" id="IPR013785">
    <property type="entry name" value="Aldolase_TIM"/>
</dbReference>
<evidence type="ECO:0000256" key="10">
    <source>
        <dbReference type="RuleBase" id="RU003662"/>
    </source>
</evidence>
<comment type="catalytic activity">
    <reaction evidence="8 9">
        <text>(1S,2R)-1-C-(indol-3-yl)glycerol 3-phosphate + L-serine = D-glyceraldehyde 3-phosphate + L-tryptophan + H2O</text>
        <dbReference type="Rhea" id="RHEA:10532"/>
        <dbReference type="ChEBI" id="CHEBI:15377"/>
        <dbReference type="ChEBI" id="CHEBI:33384"/>
        <dbReference type="ChEBI" id="CHEBI:57912"/>
        <dbReference type="ChEBI" id="CHEBI:58866"/>
        <dbReference type="ChEBI" id="CHEBI:59776"/>
        <dbReference type="EC" id="4.2.1.20"/>
    </reaction>
</comment>
<comment type="pathway">
    <text evidence="2 9">Amino-acid biosynthesis; L-tryptophan biosynthesis; L-tryptophan from chorismate: step 5/5.</text>
</comment>
<dbReference type="EMBL" id="LGSS01000009">
    <property type="protein sequence ID" value="KNF08132.1"/>
    <property type="molecule type" value="Genomic_DNA"/>
</dbReference>
<dbReference type="PANTHER" id="PTHR43406:SF1">
    <property type="entry name" value="TRYPTOPHAN SYNTHASE ALPHA CHAIN, CHLOROPLASTIC"/>
    <property type="match status" value="1"/>
</dbReference>
<dbReference type="HAMAP" id="MF_00131">
    <property type="entry name" value="Trp_synth_alpha"/>
    <property type="match status" value="1"/>
</dbReference>
<comment type="subunit">
    <text evidence="3 9">Tetramer of two alpha and two beta chains.</text>
</comment>
<gene>
    <name evidence="9 11" type="primary">trpA</name>
    <name evidence="11" type="ORF">CLPU_9c00280</name>
</gene>
<dbReference type="PATRIC" id="fig|1503.3.peg.3308"/>
<sequence length="264" mass="29361">MNRIDTKFQYLKEKNEKALITFITSGDPDLDTTLDLVLEMEKSGADIIELGIPYSDPIADGKTIQESSKRALSKGIKISNIMDTVKKIREKSQIPLVYLAYFNSVFTYGVERFFKVCNEVGIDGVIIPDLPIEEREEILEESEKYNVYLISLVAPTSKERIKEITEKGKGFVYCVSVNGTTGTRSSIDTDLEEYIGLVSEHTDTPKALGFGISSPDMAKKYKDYADGVIVGSAIVKKILAGNSKEEIMRNVGSFVKELKESILS</sequence>
<keyword evidence="4 9" id="KW-0028">Amino-acid biosynthesis</keyword>
<evidence type="ECO:0000256" key="4">
    <source>
        <dbReference type="ARBA" id="ARBA00022605"/>
    </source>
</evidence>
<dbReference type="STRING" id="1503.CLPU_9c00280"/>
<accession>A0A0L0W9K8</accession>